<dbReference type="PANTHER" id="PTHR34215">
    <property type="entry name" value="BLL0784 PROTEIN"/>
    <property type="match status" value="1"/>
</dbReference>
<evidence type="ECO:0000259" key="2">
    <source>
        <dbReference type="Pfam" id="PF04296"/>
    </source>
</evidence>
<evidence type="ECO:0000256" key="1">
    <source>
        <dbReference type="SAM" id="MobiDB-lite"/>
    </source>
</evidence>
<comment type="caution">
    <text evidence="3">The sequence shown here is derived from an EMBL/GenBank/DDBJ whole genome shotgun (WGS) entry which is preliminary data.</text>
</comment>
<dbReference type="Pfam" id="PF04296">
    <property type="entry name" value="YlxR"/>
    <property type="match status" value="1"/>
</dbReference>
<dbReference type="Gene3D" id="3.30.1330.30">
    <property type="match status" value="1"/>
</dbReference>
<feature type="compositionally biased region" description="Basic and acidic residues" evidence="1">
    <location>
        <begin position="226"/>
        <end position="240"/>
    </location>
</feature>
<dbReference type="Gene3D" id="3.30.1230.10">
    <property type="entry name" value="YlxR-like"/>
    <property type="match status" value="1"/>
</dbReference>
<dbReference type="NCBIfam" id="NF006622">
    <property type="entry name" value="PRK09190.1"/>
    <property type="match status" value="1"/>
</dbReference>
<gene>
    <name evidence="3" type="ORF">AOPFMNJM_0076</name>
</gene>
<feature type="region of interest" description="Disordered" evidence="1">
    <location>
        <begin position="224"/>
        <end position="262"/>
    </location>
</feature>
<dbReference type="SUPFAM" id="SSF55315">
    <property type="entry name" value="L30e-like"/>
    <property type="match status" value="1"/>
</dbReference>
<name>A0ABQ4SNI3_9HYPH</name>
<dbReference type="InterPro" id="IPR035931">
    <property type="entry name" value="YlxR-like_sf"/>
</dbReference>
<dbReference type="InterPro" id="IPR029064">
    <property type="entry name" value="Ribosomal_eL30-like_sf"/>
</dbReference>
<reference evidence="3" key="2">
    <citation type="submission" date="2021-08" db="EMBL/GenBank/DDBJ databases">
        <authorList>
            <person name="Tani A."/>
            <person name="Ola A."/>
            <person name="Ogura Y."/>
            <person name="Katsura K."/>
            <person name="Hayashi T."/>
        </authorList>
    </citation>
    <scope>NUCLEOTIDE SEQUENCE</scope>
    <source>
        <strain evidence="3">LMG 23639</strain>
    </source>
</reference>
<keyword evidence="4" id="KW-1185">Reference proteome</keyword>
<dbReference type="Proteomes" id="UP001055102">
    <property type="component" value="Unassembled WGS sequence"/>
</dbReference>
<dbReference type="InterPro" id="IPR037465">
    <property type="entry name" value="YlxR"/>
</dbReference>
<evidence type="ECO:0000313" key="4">
    <source>
        <dbReference type="Proteomes" id="UP001055102"/>
    </source>
</evidence>
<dbReference type="EMBL" id="BPQR01000001">
    <property type="protein sequence ID" value="GJE04784.1"/>
    <property type="molecule type" value="Genomic_DNA"/>
</dbReference>
<dbReference type="CDD" id="cd00279">
    <property type="entry name" value="YlxR"/>
    <property type="match status" value="1"/>
</dbReference>
<organism evidence="3 4">
    <name type="scientific">Methylobacterium jeotgali</name>
    <dbReference type="NCBI Taxonomy" id="381630"/>
    <lineage>
        <taxon>Bacteria</taxon>
        <taxon>Pseudomonadati</taxon>
        <taxon>Pseudomonadota</taxon>
        <taxon>Alphaproteobacteria</taxon>
        <taxon>Hyphomicrobiales</taxon>
        <taxon>Methylobacteriaceae</taxon>
        <taxon>Methylobacterium</taxon>
    </lineage>
</organism>
<dbReference type="RefSeq" id="WP_238273506.1">
    <property type="nucleotide sequence ID" value="NZ_BPQR01000001.1"/>
</dbReference>
<dbReference type="PANTHER" id="PTHR34215:SF1">
    <property type="entry name" value="YLXR DOMAIN-CONTAINING PROTEIN"/>
    <property type="match status" value="1"/>
</dbReference>
<dbReference type="InterPro" id="IPR007393">
    <property type="entry name" value="YlxR_dom"/>
</dbReference>
<evidence type="ECO:0000313" key="3">
    <source>
        <dbReference type="EMBL" id="GJE04784.1"/>
    </source>
</evidence>
<protein>
    <recommendedName>
        <fullName evidence="2">YlxR domain-containing protein</fullName>
    </recommendedName>
</protein>
<feature type="domain" description="YlxR" evidence="2">
    <location>
        <begin position="26"/>
        <end position="89"/>
    </location>
</feature>
<dbReference type="SUPFAM" id="SSF64376">
    <property type="entry name" value="YlxR-like"/>
    <property type="match status" value="1"/>
</dbReference>
<feature type="region of interest" description="Disordered" evidence="1">
    <location>
        <begin position="1"/>
        <end position="24"/>
    </location>
</feature>
<reference evidence="3" key="1">
    <citation type="journal article" date="2021" name="Front. Microbiol.">
        <title>Comprehensive Comparative Genomics and Phenotyping of Methylobacterium Species.</title>
        <authorList>
            <person name="Alessa O."/>
            <person name="Ogura Y."/>
            <person name="Fujitani Y."/>
            <person name="Takami H."/>
            <person name="Hayashi T."/>
            <person name="Sahin N."/>
            <person name="Tani A."/>
        </authorList>
    </citation>
    <scope>NUCLEOTIDE SEQUENCE</scope>
    <source>
        <strain evidence="3">LMG 23639</strain>
    </source>
</reference>
<sequence length="262" mass="27323">MSGAAETVEADGLDSGPARGRHTPARTCIVTRAVRPPEEMIRFVLSPSGEVVADLKGRLPGRGAWVSARRTAVAEAVRRRQFQRAFRTAEARAPAELPDGIAAALRADLRQSLALANKAGCVVAGFAKVEAAIGEPAGISGLIHARDGSQDGLRKLRAALYRRLGDAISRVPVLDDLSNEELDMALGRDHVIHAALVAGVGSAGCLARWRRLRLFEDAVDTTEAGSADHGEAGSAPHDETGFSTGAPQVAGSRDDGTPQGSG</sequence>
<accession>A0ABQ4SNI3</accession>
<proteinExistence type="predicted"/>